<feature type="compositionally biased region" description="Basic and acidic residues" evidence="1">
    <location>
        <begin position="475"/>
        <end position="484"/>
    </location>
</feature>
<feature type="compositionally biased region" description="Basic and acidic residues" evidence="1">
    <location>
        <begin position="426"/>
        <end position="436"/>
    </location>
</feature>
<feature type="region of interest" description="Disordered" evidence="1">
    <location>
        <begin position="113"/>
        <end position="325"/>
    </location>
</feature>
<organism evidence="2 3">
    <name type="scientific">Exophiala dermatitidis</name>
    <name type="common">Black yeast-like fungus</name>
    <name type="synonym">Wangiella dermatitidis</name>
    <dbReference type="NCBI Taxonomy" id="5970"/>
    <lineage>
        <taxon>Eukaryota</taxon>
        <taxon>Fungi</taxon>
        <taxon>Dikarya</taxon>
        <taxon>Ascomycota</taxon>
        <taxon>Pezizomycotina</taxon>
        <taxon>Eurotiomycetes</taxon>
        <taxon>Chaetothyriomycetidae</taxon>
        <taxon>Chaetothyriales</taxon>
        <taxon>Herpotrichiellaceae</taxon>
        <taxon>Exophiala</taxon>
    </lineage>
</organism>
<accession>A0AAN6ER01</accession>
<name>A0AAN6ER01_EXODE</name>
<feature type="compositionally biased region" description="Polar residues" evidence="1">
    <location>
        <begin position="1"/>
        <end position="23"/>
    </location>
</feature>
<evidence type="ECO:0000313" key="2">
    <source>
        <dbReference type="EMBL" id="KAJ8988255.1"/>
    </source>
</evidence>
<feature type="compositionally biased region" description="Polar residues" evidence="1">
    <location>
        <begin position="219"/>
        <end position="229"/>
    </location>
</feature>
<feature type="region of interest" description="Disordered" evidence="1">
    <location>
        <begin position="1"/>
        <end position="25"/>
    </location>
</feature>
<gene>
    <name evidence="2" type="ORF">HRR80_007671</name>
</gene>
<evidence type="ECO:0000313" key="3">
    <source>
        <dbReference type="Proteomes" id="UP001161757"/>
    </source>
</evidence>
<feature type="compositionally biased region" description="Pro residues" evidence="1">
    <location>
        <begin position="565"/>
        <end position="577"/>
    </location>
</feature>
<reference evidence="2" key="1">
    <citation type="submission" date="2023-01" db="EMBL/GenBank/DDBJ databases">
        <title>Exophiala dermititidis isolated from Cystic Fibrosis Patient.</title>
        <authorList>
            <person name="Kurbessoian T."/>
            <person name="Crocker A."/>
            <person name="Murante D."/>
            <person name="Hogan D.A."/>
            <person name="Stajich J.E."/>
        </authorList>
    </citation>
    <scope>NUCLEOTIDE SEQUENCE</scope>
    <source>
        <strain evidence="2">Ex8</strain>
    </source>
</reference>
<feature type="compositionally biased region" description="Basic and acidic residues" evidence="1">
    <location>
        <begin position="160"/>
        <end position="194"/>
    </location>
</feature>
<feature type="compositionally biased region" description="Basic and acidic residues" evidence="1">
    <location>
        <begin position="529"/>
        <end position="543"/>
    </location>
</feature>
<evidence type="ECO:0000256" key="1">
    <source>
        <dbReference type="SAM" id="MobiDB-lite"/>
    </source>
</evidence>
<protein>
    <submittedName>
        <fullName evidence="2">Uncharacterized protein</fullName>
    </submittedName>
</protein>
<dbReference type="EMBL" id="JAJGCB010000019">
    <property type="protein sequence ID" value="KAJ8988255.1"/>
    <property type="molecule type" value="Genomic_DNA"/>
</dbReference>
<proteinExistence type="predicted"/>
<feature type="compositionally biased region" description="Basic and acidic residues" evidence="1">
    <location>
        <begin position="445"/>
        <end position="454"/>
    </location>
</feature>
<feature type="compositionally biased region" description="Low complexity" evidence="1">
    <location>
        <begin position="283"/>
        <end position="309"/>
    </location>
</feature>
<dbReference type="AlphaFoldDB" id="A0AAN6ER01"/>
<feature type="region of interest" description="Disordered" evidence="1">
    <location>
        <begin position="344"/>
        <end position="587"/>
    </location>
</feature>
<feature type="compositionally biased region" description="Polar residues" evidence="1">
    <location>
        <begin position="457"/>
        <end position="466"/>
    </location>
</feature>
<sequence>MSQGTIGKSSEIQKTPNIQNPAASPTAFPTAVLDRRLHHLREAVLPRQPYLLSVPSDVPYRHSSRFVNTWYEGTPFSPQEEQIQYVSFLAHQSEHEALLKVEGGWADEQGNPIVEEVSPKTLPVSGRNTPAETARRKKISLKDYKTKGRSPPESTSLRRPPQEPLREANEQPKEEQSAVDNKEVVQVKKQDTVDSSKVAVASQESVSGSPIVGLDGPNSPRSHPEIQQVSPPPARRTELQPPPEDIKAESPVVTSTVMSQARVMKMPRLLSPTLPSPEEESGLPELLSPVLPPSLAKAISSPSDTTSPGSPVPAPHHRSEPVRSILARADLDGDFLADKNKLSVAGSRVRSDSQHSARSSAPGSPNAGKVSLGTKHLSKAGIKAGTSLQNGARASPGPRQRHTIILKYGKKNRKRVESLLKLAPRSKKDVSRHDAVDGQVSSEGPSKKETKSHESAGAQQSATSKPQAKAVESIMSEKKRKAEDSPGPSLKKTRLTNLSNDDERRPATPTPSAGKTPFVGQSKSAFSTPKRDVKAAAMKRIESSEGLDVPTPSADRVRVSTPLTVPKPSPKPSPQPPVSSHGRPEERQQWTDLNDKFFALGRTLKHEGSSLLSQPDVESRSNQSAKAIITLTEGLICFMINIAANSYVRPGADPGWRSIILYHISIYRASRPFLHLHGLVVQLGAVCRQQIQKYDMERLARDPLPEDYCNSAPTPGSDGNTKTNEDSVKYKKRYVEFKDELVHNARELQTAWLDGSRYLPLEVLRREYPKTWSKRMVDTSSRLQEKPTPSKIPKHFCLPLDPNTTAFEAARFAVAFLEEWAEKEKIDWKTRIDL</sequence>
<comment type="caution">
    <text evidence="2">The sequence shown here is derived from an EMBL/GenBank/DDBJ whole genome shotgun (WGS) entry which is preliminary data.</text>
</comment>
<dbReference type="Proteomes" id="UP001161757">
    <property type="component" value="Unassembled WGS sequence"/>
</dbReference>
<feature type="compositionally biased region" description="Basic residues" evidence="1">
    <location>
        <begin position="399"/>
        <end position="414"/>
    </location>
</feature>